<dbReference type="SFLD" id="SFLDS00029">
    <property type="entry name" value="Radical_SAM"/>
    <property type="match status" value="1"/>
</dbReference>
<dbReference type="InterPro" id="IPR004559">
    <property type="entry name" value="HemW-like"/>
</dbReference>
<keyword evidence="2" id="KW-0004">4Fe-4S</keyword>
<dbReference type="Gene3D" id="3.30.750.200">
    <property type="match status" value="1"/>
</dbReference>
<dbReference type="SFLD" id="SFLDF00562">
    <property type="entry name" value="HemN-like__clustered_with_heat"/>
    <property type="match status" value="1"/>
</dbReference>
<dbReference type="SMART" id="SM00729">
    <property type="entry name" value="Elp3"/>
    <property type="match status" value="1"/>
</dbReference>
<dbReference type="PROSITE" id="PS51918">
    <property type="entry name" value="RADICAL_SAM"/>
    <property type="match status" value="1"/>
</dbReference>
<comment type="function">
    <text evidence="2">Probably acts as a heme chaperone, transferring heme to an unknown acceptor. Binds one molecule of heme per monomer, possibly covalently. Binds 1 [4Fe-4S] cluster. The cluster is coordinated with 3 cysteines and an exchangeable S-adenosyl-L-methionine.</text>
</comment>
<keyword evidence="2" id="KW-0949">S-adenosyl-L-methionine</keyword>
<keyword evidence="2" id="KW-0963">Cytoplasm</keyword>
<dbReference type="SFLD" id="SFLDG01082">
    <property type="entry name" value="B12-binding_domain_containing"/>
    <property type="match status" value="1"/>
</dbReference>
<dbReference type="EMBL" id="PFFQ01000031">
    <property type="protein sequence ID" value="PIW17082.1"/>
    <property type="molecule type" value="Genomic_DNA"/>
</dbReference>
<dbReference type="PANTHER" id="PTHR13932:SF5">
    <property type="entry name" value="RADICAL S-ADENOSYL METHIONINE DOMAIN-CONTAINING PROTEIN 1, MITOCHONDRIAL"/>
    <property type="match status" value="1"/>
</dbReference>
<evidence type="ECO:0000313" key="4">
    <source>
        <dbReference type="EMBL" id="PIW17082.1"/>
    </source>
</evidence>
<evidence type="ECO:0000259" key="3">
    <source>
        <dbReference type="PROSITE" id="PS51918"/>
    </source>
</evidence>
<protein>
    <recommendedName>
        <fullName evidence="2">Heme chaperone HemW</fullName>
    </recommendedName>
</protein>
<name>A0A2M7G5I2_9BACT</name>
<accession>A0A2M7G5I2</accession>
<comment type="similarity">
    <text evidence="1">Belongs to the anaerobic coproporphyrinogen-III oxidase family. HemW subfamily.</text>
</comment>
<dbReference type="SFLD" id="SFLDF00288">
    <property type="entry name" value="HemN-like__clustered_with_nucl"/>
    <property type="match status" value="1"/>
</dbReference>
<keyword evidence="2" id="KW-0143">Chaperone</keyword>
<dbReference type="SFLD" id="SFLDG01065">
    <property type="entry name" value="anaerobic_coproporphyrinogen-I"/>
    <property type="match status" value="1"/>
</dbReference>
<dbReference type="NCBIfam" id="TIGR00539">
    <property type="entry name" value="hemN_rel"/>
    <property type="match status" value="1"/>
</dbReference>
<gene>
    <name evidence="4" type="ORF">COW36_10620</name>
</gene>
<dbReference type="Proteomes" id="UP000231019">
    <property type="component" value="Unassembled WGS sequence"/>
</dbReference>
<dbReference type="GO" id="GO:0006779">
    <property type="term" value="P:porphyrin-containing compound biosynthetic process"/>
    <property type="evidence" value="ECO:0007669"/>
    <property type="project" value="InterPro"/>
</dbReference>
<dbReference type="GO" id="GO:0046872">
    <property type="term" value="F:metal ion binding"/>
    <property type="evidence" value="ECO:0007669"/>
    <property type="project" value="UniProtKB-UniRule"/>
</dbReference>
<dbReference type="InterPro" id="IPR007197">
    <property type="entry name" value="rSAM"/>
</dbReference>
<evidence type="ECO:0000256" key="2">
    <source>
        <dbReference type="RuleBase" id="RU364116"/>
    </source>
</evidence>
<dbReference type="InterPro" id="IPR034505">
    <property type="entry name" value="Coproporphyrinogen-III_oxidase"/>
</dbReference>
<dbReference type="InterPro" id="IPR006638">
    <property type="entry name" value="Elp3/MiaA/NifB-like_rSAM"/>
</dbReference>
<feature type="domain" description="Radical SAM core" evidence="3">
    <location>
        <begin position="1"/>
        <end position="235"/>
    </location>
</feature>
<dbReference type="GO" id="GO:0005737">
    <property type="term" value="C:cytoplasm"/>
    <property type="evidence" value="ECO:0007669"/>
    <property type="project" value="UniProtKB-SubCell"/>
</dbReference>
<evidence type="ECO:0000256" key="1">
    <source>
        <dbReference type="ARBA" id="ARBA00006100"/>
    </source>
</evidence>
<comment type="caution">
    <text evidence="4">The sequence shown here is derived from an EMBL/GenBank/DDBJ whole genome shotgun (WGS) entry which is preliminary data.</text>
</comment>
<dbReference type="PANTHER" id="PTHR13932">
    <property type="entry name" value="COPROPORPHYRINIGEN III OXIDASE"/>
    <property type="match status" value="1"/>
</dbReference>
<keyword evidence="2" id="KW-0349">Heme</keyword>
<organism evidence="4 5">
    <name type="scientific">bacterium (Candidatus Blackallbacteria) CG17_big_fil_post_rev_8_21_14_2_50_48_46</name>
    <dbReference type="NCBI Taxonomy" id="2014261"/>
    <lineage>
        <taxon>Bacteria</taxon>
        <taxon>Candidatus Blackallbacteria</taxon>
    </lineage>
</organism>
<dbReference type="InterPro" id="IPR058240">
    <property type="entry name" value="rSAM_sf"/>
</dbReference>
<reference evidence="4 5" key="1">
    <citation type="submission" date="2017-09" db="EMBL/GenBank/DDBJ databases">
        <title>Depth-based differentiation of microbial function through sediment-hosted aquifers and enrichment of novel symbionts in the deep terrestrial subsurface.</title>
        <authorList>
            <person name="Probst A.J."/>
            <person name="Ladd B."/>
            <person name="Jarett J.K."/>
            <person name="Geller-Mcgrath D.E."/>
            <person name="Sieber C.M."/>
            <person name="Emerson J.B."/>
            <person name="Anantharaman K."/>
            <person name="Thomas B.C."/>
            <person name="Malmstrom R."/>
            <person name="Stieglmeier M."/>
            <person name="Klingl A."/>
            <person name="Woyke T."/>
            <person name="Ryan C.M."/>
            <person name="Banfield J.F."/>
        </authorList>
    </citation>
    <scope>NUCLEOTIDE SEQUENCE [LARGE SCALE GENOMIC DNA]</scope>
    <source>
        <strain evidence="4">CG17_big_fil_post_rev_8_21_14_2_50_48_46</strain>
    </source>
</reference>
<proteinExistence type="inferred from homology"/>
<comment type="subcellular location">
    <subcellularLocation>
        <location evidence="2">Cytoplasm</location>
    </subcellularLocation>
</comment>
<dbReference type="Pfam" id="PF06969">
    <property type="entry name" value="HemN_C"/>
    <property type="match status" value="1"/>
</dbReference>
<dbReference type="GO" id="GO:0051539">
    <property type="term" value="F:4 iron, 4 sulfur cluster binding"/>
    <property type="evidence" value="ECO:0007669"/>
    <property type="project" value="UniProtKB-UniRule"/>
</dbReference>
<dbReference type="AlphaFoldDB" id="A0A2M7G5I2"/>
<dbReference type="SUPFAM" id="SSF102114">
    <property type="entry name" value="Radical SAM enzymes"/>
    <property type="match status" value="1"/>
</dbReference>
<dbReference type="InterPro" id="IPR010723">
    <property type="entry name" value="HemN_C"/>
</dbReference>
<sequence length="382" mass="43443">MTLPARGLYLHLPFCLRKCRYCDFTVRVLQKRTQITRYLEALGHELKALGQIPQTLETLYLGGGTPSLLNQAELSVLIAALRQHLDLSQIKEWTLEVNPETGSKAYFEFCRTQGINRISLGIQSFNPAELEACGRSHRLEDIQTCLQALRESGFENISFDLIFGLPGQNLASWQNTLEQALNHRPSHLSLYGLEVHAGTEFGWLEQKQRLSRPHEDEEVAMYQWACERLQQAGYDHYEIANWALPGKASQHNQLYWLAAPVLAAGVGAHGYWQNRRYANSEDLLHYYAQIENGHWAWEHTPVQSPQEAAAERIMLGLRLLQTGLDAQRFEADFGLPLTQASPELLALQAEGRLFCEQGHWKLAPESVMLSNEIFAQLLEPRL</sequence>
<evidence type="ECO:0000313" key="5">
    <source>
        <dbReference type="Proteomes" id="UP000231019"/>
    </source>
</evidence>
<dbReference type="Pfam" id="PF04055">
    <property type="entry name" value="Radical_SAM"/>
    <property type="match status" value="1"/>
</dbReference>
<keyword evidence="2" id="KW-0408">Iron</keyword>
<keyword evidence="2" id="KW-0479">Metal-binding</keyword>
<dbReference type="GO" id="GO:0004109">
    <property type="term" value="F:coproporphyrinogen oxidase activity"/>
    <property type="evidence" value="ECO:0007669"/>
    <property type="project" value="InterPro"/>
</dbReference>
<keyword evidence="2" id="KW-0411">Iron-sulfur</keyword>